<feature type="domain" description="HAMP" evidence="6">
    <location>
        <begin position="213"/>
        <end position="265"/>
    </location>
</feature>
<evidence type="ECO:0000256" key="1">
    <source>
        <dbReference type="ARBA" id="ARBA00022481"/>
    </source>
</evidence>
<dbReference type="Gene3D" id="1.10.287.950">
    <property type="entry name" value="Methyl-accepting chemotaxis protein"/>
    <property type="match status" value="1"/>
</dbReference>
<dbReference type="PROSITE" id="PS50111">
    <property type="entry name" value="CHEMOTAXIS_TRANSDUC_2"/>
    <property type="match status" value="1"/>
</dbReference>
<evidence type="ECO:0000313" key="8">
    <source>
        <dbReference type="Proteomes" id="UP001629214"/>
    </source>
</evidence>
<dbReference type="SMART" id="SM00283">
    <property type="entry name" value="MA"/>
    <property type="match status" value="1"/>
</dbReference>
<comment type="similarity">
    <text evidence="2">Belongs to the methyl-accepting chemotaxis (MCP) protein family.</text>
</comment>
<dbReference type="InterPro" id="IPR024478">
    <property type="entry name" value="HlyB_4HB_MCP"/>
</dbReference>
<dbReference type="SMART" id="SM00304">
    <property type="entry name" value="HAMP"/>
    <property type="match status" value="1"/>
</dbReference>
<dbReference type="PRINTS" id="PR00260">
    <property type="entry name" value="CHEMTRNSDUCR"/>
</dbReference>
<keyword evidence="4" id="KW-0812">Transmembrane</keyword>
<sequence length="531" mass="56302">MKMISDIKIGVRLACGFGLVLLFAIGLLALGMLRMSQLQHSTDFIVNTKVASLDAATEMREQGRALVLVLRRITTPVNQAEADREAANLALTLAAYARAEVLAKKLIADEAGRSALEKTVANKSSVLQVVDKIRSIVSQGNTFDAATLLQNDFDVPHGKWMQALGTLAQEQHGAMRVAYDESLRNYHSAMIGMAAIGIGIVLLGSLAAWIITGTISGPIKRAGIIADHIAGGDLSHQIKLEGADEITDLLRSLRAMQANLLMMVSNIKSSTTNMVIASQEIAAGNLDLSHRTESQASSLEETASSMHELTNAVRKNADSAQAANQLVLSASDAAAQGGVVVGRVVETMSLIKQHSHKISDIVGMIDSIAFQTNILALNAAVEAARAGEQGRGFAVVAAEVRNLAHRSANSAKEIKDLIGNTTEKIDQGSKLAEEAGASMARIVVGVQHVADIMTEISYASREQSEGIEQINLAIGQMDDMTQKNSALVEQAAAAADSMEKQAAGLGRVVDTFKITIDSRPNTKSAILLSRP</sequence>
<gene>
    <name evidence="7" type="ORF">PQR63_08435</name>
</gene>
<evidence type="ECO:0000313" key="7">
    <source>
        <dbReference type="EMBL" id="MFL9878405.1"/>
    </source>
</evidence>
<keyword evidence="4" id="KW-1133">Transmembrane helix</keyword>
<dbReference type="InterPro" id="IPR051310">
    <property type="entry name" value="MCP_chemotaxis"/>
</dbReference>
<dbReference type="EMBL" id="JAQQFR010000004">
    <property type="protein sequence ID" value="MFL9878405.1"/>
    <property type="molecule type" value="Genomic_DNA"/>
</dbReference>
<dbReference type="CDD" id="cd06225">
    <property type="entry name" value="HAMP"/>
    <property type="match status" value="1"/>
</dbReference>
<dbReference type="RefSeq" id="WP_408167327.1">
    <property type="nucleotide sequence ID" value="NZ_JAQQFR010000004.1"/>
</dbReference>
<feature type="domain" description="Methyl-accepting transducer" evidence="5">
    <location>
        <begin position="270"/>
        <end position="499"/>
    </location>
</feature>
<dbReference type="Pfam" id="PF00015">
    <property type="entry name" value="MCPsignal"/>
    <property type="match status" value="1"/>
</dbReference>
<dbReference type="InterPro" id="IPR004089">
    <property type="entry name" value="MCPsignal_dom"/>
</dbReference>
<proteinExistence type="inferred from homology"/>
<keyword evidence="3" id="KW-0807">Transducer</keyword>
<dbReference type="Pfam" id="PF12729">
    <property type="entry name" value="4HB_MCP_1"/>
    <property type="match status" value="1"/>
</dbReference>
<dbReference type="SUPFAM" id="SSF58104">
    <property type="entry name" value="Methyl-accepting chemotaxis protein (MCP) signaling domain"/>
    <property type="match status" value="1"/>
</dbReference>
<comment type="caution">
    <text evidence="7">The sequence shown here is derived from an EMBL/GenBank/DDBJ whole genome shotgun (WGS) entry which is preliminary data.</text>
</comment>
<evidence type="ECO:0000259" key="6">
    <source>
        <dbReference type="PROSITE" id="PS50885"/>
    </source>
</evidence>
<evidence type="ECO:0000259" key="5">
    <source>
        <dbReference type="PROSITE" id="PS50111"/>
    </source>
</evidence>
<dbReference type="PANTHER" id="PTHR43531:SF14">
    <property type="entry name" value="METHYL-ACCEPTING CHEMOTAXIS PROTEIN I-RELATED"/>
    <property type="match status" value="1"/>
</dbReference>
<evidence type="ECO:0000256" key="2">
    <source>
        <dbReference type="ARBA" id="ARBA00029447"/>
    </source>
</evidence>
<feature type="transmembrane region" description="Helical" evidence="4">
    <location>
        <begin position="189"/>
        <end position="211"/>
    </location>
</feature>
<protein>
    <submittedName>
        <fullName evidence="7">Methyl-accepting chemotaxis protein</fullName>
    </submittedName>
</protein>
<keyword evidence="1" id="KW-0488">Methylation</keyword>
<reference evidence="7 8" key="1">
    <citation type="journal article" date="2024" name="Chem. Sci.">
        <title>Discovery of megapolipeptins by genome mining of a Burkholderiales bacteria collection.</title>
        <authorList>
            <person name="Paulo B.S."/>
            <person name="Recchia M.J.J."/>
            <person name="Lee S."/>
            <person name="Fergusson C.H."/>
            <person name="Romanowski S.B."/>
            <person name="Hernandez A."/>
            <person name="Krull N."/>
            <person name="Liu D.Y."/>
            <person name="Cavanagh H."/>
            <person name="Bos A."/>
            <person name="Gray C.A."/>
            <person name="Murphy B.T."/>
            <person name="Linington R.G."/>
            <person name="Eustaquio A.S."/>
        </authorList>
    </citation>
    <scope>NUCLEOTIDE SEQUENCE [LARGE SCALE GENOMIC DNA]</scope>
    <source>
        <strain evidence="7 8">RL21-008-BIB-B</strain>
    </source>
</reference>
<keyword evidence="4" id="KW-0472">Membrane</keyword>
<feature type="transmembrane region" description="Helical" evidence="4">
    <location>
        <begin position="12"/>
        <end position="33"/>
    </location>
</feature>
<organism evidence="7 8">
    <name type="scientific">Herbaspirillum rhizosphaerae</name>
    <dbReference type="NCBI Taxonomy" id="346179"/>
    <lineage>
        <taxon>Bacteria</taxon>
        <taxon>Pseudomonadati</taxon>
        <taxon>Pseudomonadota</taxon>
        <taxon>Betaproteobacteria</taxon>
        <taxon>Burkholderiales</taxon>
        <taxon>Oxalobacteraceae</taxon>
        <taxon>Herbaspirillum</taxon>
    </lineage>
</organism>
<name>A0ABW8Z7D9_9BURK</name>
<evidence type="ECO:0000256" key="3">
    <source>
        <dbReference type="PROSITE-ProRule" id="PRU00284"/>
    </source>
</evidence>
<accession>A0ABW8Z7D9</accession>
<evidence type="ECO:0000256" key="4">
    <source>
        <dbReference type="SAM" id="Phobius"/>
    </source>
</evidence>
<dbReference type="PROSITE" id="PS50885">
    <property type="entry name" value="HAMP"/>
    <property type="match status" value="1"/>
</dbReference>
<keyword evidence="8" id="KW-1185">Reference proteome</keyword>
<dbReference type="CDD" id="cd11386">
    <property type="entry name" value="MCP_signal"/>
    <property type="match status" value="1"/>
</dbReference>
<dbReference type="Proteomes" id="UP001629214">
    <property type="component" value="Unassembled WGS sequence"/>
</dbReference>
<dbReference type="InterPro" id="IPR004090">
    <property type="entry name" value="Chemotax_Me-accpt_rcpt"/>
</dbReference>
<dbReference type="PANTHER" id="PTHR43531">
    <property type="entry name" value="PROTEIN ICFG"/>
    <property type="match status" value="1"/>
</dbReference>
<dbReference type="InterPro" id="IPR003660">
    <property type="entry name" value="HAMP_dom"/>
</dbReference>
<dbReference type="Pfam" id="PF00672">
    <property type="entry name" value="HAMP"/>
    <property type="match status" value="1"/>
</dbReference>